<keyword evidence="1" id="KW-1133">Transmembrane helix</keyword>
<evidence type="ECO:0000313" key="2">
    <source>
        <dbReference type="EMBL" id="OBI74755.1"/>
    </source>
</evidence>
<keyword evidence="1" id="KW-0472">Membrane</keyword>
<comment type="caution">
    <text evidence="2">The sequence shown here is derived from an EMBL/GenBank/DDBJ whole genome shotgun (WGS) entry which is preliminary data.</text>
</comment>
<feature type="transmembrane region" description="Helical" evidence="1">
    <location>
        <begin position="43"/>
        <end position="60"/>
    </location>
</feature>
<evidence type="ECO:0000256" key="1">
    <source>
        <dbReference type="SAM" id="Phobius"/>
    </source>
</evidence>
<dbReference type="InterPro" id="IPR036465">
    <property type="entry name" value="vWFA_dom_sf"/>
</dbReference>
<dbReference type="AlphaFoldDB" id="A0A1A3BIH8"/>
<gene>
    <name evidence="2" type="ORF">A9X01_05160</name>
</gene>
<name>A0A1A3BIH8_MYCAS</name>
<dbReference type="STRING" id="1790.A5645_09635"/>
<feature type="transmembrane region" description="Helical" evidence="1">
    <location>
        <begin position="6"/>
        <end position="31"/>
    </location>
</feature>
<accession>A0A1A3BIH8</accession>
<dbReference type="RefSeq" id="WP_065123280.1">
    <property type="nucleotide sequence ID" value="NZ_LZKQ01000302.1"/>
</dbReference>
<evidence type="ECO:0008006" key="4">
    <source>
        <dbReference type="Google" id="ProtNLM"/>
    </source>
</evidence>
<dbReference type="EMBL" id="LZKQ01000302">
    <property type="protein sequence ID" value="OBI74755.1"/>
    <property type="molecule type" value="Genomic_DNA"/>
</dbReference>
<proteinExistence type="predicted"/>
<dbReference type="OrthoDB" id="9814325at2"/>
<dbReference type="Proteomes" id="UP000093795">
    <property type="component" value="Unassembled WGS sequence"/>
</dbReference>
<protein>
    <recommendedName>
        <fullName evidence="4">VWFA domain-containing protein</fullName>
    </recommendedName>
</protein>
<dbReference type="SUPFAM" id="SSF53300">
    <property type="entry name" value="vWA-like"/>
    <property type="match status" value="1"/>
</dbReference>
<keyword evidence="1" id="KW-0812">Transmembrane</keyword>
<evidence type="ECO:0000313" key="3">
    <source>
        <dbReference type="Proteomes" id="UP000093795"/>
    </source>
</evidence>
<dbReference type="Gene3D" id="3.40.50.410">
    <property type="entry name" value="von Willebrand factor, type A domain"/>
    <property type="match status" value="1"/>
</dbReference>
<organism evidence="2 3">
    <name type="scientific">Mycobacterium asiaticum</name>
    <dbReference type="NCBI Taxonomy" id="1790"/>
    <lineage>
        <taxon>Bacteria</taxon>
        <taxon>Bacillati</taxon>
        <taxon>Actinomycetota</taxon>
        <taxon>Actinomycetes</taxon>
        <taxon>Mycobacteriales</taxon>
        <taxon>Mycobacteriaceae</taxon>
        <taxon>Mycobacterium</taxon>
    </lineage>
</organism>
<sequence>MSSYPVLPAIWIVALTALLVLIRVVALYRLLLRTGAGRLAPVLWRWGATTLAVILLVIAACRPGFDRDPGGPSADPVLDANVFFVVDRSVNARVEDFGDGKSRMSGMRADIGALVDRYPQARFALISFAAQATLDWPLSDDAAGLHSVVKGLSPYIAVPPDAFYQANAVAARDVLRAKVEQAAKTYPDSQTLVFYLGTGAPGSRAAATSIELGRNKIAGGAVLGYGTAAGGPIPQGWVDGRKVYQPDPDGSGSLTSTIDETRLHDIAAQLDLPYVHRDGGPLPNGVAPMVLGPGDAEPSAQLFGRLELYWVCTLIAAALLMAEGVLTVREYRRNRMSTRDVVR</sequence>
<reference evidence="2 3" key="1">
    <citation type="submission" date="2016-06" db="EMBL/GenBank/DDBJ databases">
        <authorList>
            <person name="Kjaerup R.B."/>
            <person name="Dalgaard T.S."/>
            <person name="Juul-Madsen H.R."/>
        </authorList>
    </citation>
    <scope>NUCLEOTIDE SEQUENCE [LARGE SCALE GENOMIC DNA]</scope>
    <source>
        <strain evidence="2 3">1081914.2</strain>
    </source>
</reference>
<feature type="transmembrane region" description="Helical" evidence="1">
    <location>
        <begin position="308"/>
        <end position="328"/>
    </location>
</feature>